<feature type="transmembrane region" description="Helical" evidence="1">
    <location>
        <begin position="272"/>
        <end position="293"/>
    </location>
</feature>
<sequence length="390" mass="42466">MTQSRAPRVLRQATDPRRASYLELFFDLAFIFALMRLSRHLLADLSVAGAARTFLLLAALWAVWVTTAWSANWYDTGNRVTREFLIAVMFGGLLMAASVPEAFGRHAMVFAGAYLAVHVGRGLGFSLALRGHPRVWRSLRIVMAFGFTGVPWVAGILIPQAREALWALAVFLDYLMTRLRWPIPWAGRSTWEELRVFGEHLSERYEQIFIVALGELILAVGGAYSDSGFDTARSIAFALAFLNAALLAVVYFIPREGRLGTVIDESDVPGRLAMDTAFLHLALIGSVVATAVGDELAIQHPHSPTPTSVVAVTVGGTVLFLVGRNLTAYLIDRRPPWAGLSALAALLVLIPALLRLPPPASIAASDLVLFGIVAHQYVTTRLANKPEPSA</sequence>
<feature type="transmembrane region" description="Helical" evidence="1">
    <location>
        <begin position="84"/>
        <end position="103"/>
    </location>
</feature>
<feature type="transmembrane region" description="Helical" evidence="1">
    <location>
        <begin position="50"/>
        <end position="72"/>
    </location>
</feature>
<name>A0A8J3R1B4_9ACTN</name>
<dbReference type="RefSeq" id="WP_203921907.1">
    <property type="nucleotide sequence ID" value="NZ_BONZ01000066.1"/>
</dbReference>
<feature type="transmembrane region" description="Helical" evidence="1">
    <location>
        <begin position="141"/>
        <end position="158"/>
    </location>
</feature>
<dbReference type="EMBL" id="BONZ01000066">
    <property type="protein sequence ID" value="GIH18396.1"/>
    <property type="molecule type" value="Genomic_DNA"/>
</dbReference>
<dbReference type="Proteomes" id="UP000642748">
    <property type="component" value="Unassembled WGS sequence"/>
</dbReference>
<accession>A0A8J3R1B4</accession>
<evidence type="ECO:0000313" key="2">
    <source>
        <dbReference type="EMBL" id="GIH18396.1"/>
    </source>
</evidence>
<feature type="transmembrane region" description="Helical" evidence="1">
    <location>
        <begin position="335"/>
        <end position="354"/>
    </location>
</feature>
<comment type="caution">
    <text evidence="2">The sequence shown here is derived from an EMBL/GenBank/DDBJ whole genome shotgun (WGS) entry which is preliminary data.</text>
</comment>
<keyword evidence="3" id="KW-1185">Reference proteome</keyword>
<reference evidence="2" key="1">
    <citation type="submission" date="2021-01" db="EMBL/GenBank/DDBJ databases">
        <title>Whole genome shotgun sequence of Rugosimonospora africana NBRC 104875.</title>
        <authorList>
            <person name="Komaki H."/>
            <person name="Tamura T."/>
        </authorList>
    </citation>
    <scope>NUCLEOTIDE SEQUENCE</scope>
    <source>
        <strain evidence="2">NBRC 104875</strain>
    </source>
</reference>
<organism evidence="2 3">
    <name type="scientific">Rugosimonospora africana</name>
    <dbReference type="NCBI Taxonomy" id="556532"/>
    <lineage>
        <taxon>Bacteria</taxon>
        <taxon>Bacillati</taxon>
        <taxon>Actinomycetota</taxon>
        <taxon>Actinomycetes</taxon>
        <taxon>Micromonosporales</taxon>
        <taxon>Micromonosporaceae</taxon>
        <taxon>Rugosimonospora</taxon>
    </lineage>
</organism>
<evidence type="ECO:0000256" key="1">
    <source>
        <dbReference type="SAM" id="Phobius"/>
    </source>
</evidence>
<keyword evidence="1" id="KW-0472">Membrane</keyword>
<dbReference type="Pfam" id="PF06772">
    <property type="entry name" value="LtrA"/>
    <property type="match status" value="1"/>
</dbReference>
<feature type="transmembrane region" description="Helical" evidence="1">
    <location>
        <begin position="21"/>
        <end position="38"/>
    </location>
</feature>
<feature type="transmembrane region" description="Helical" evidence="1">
    <location>
        <begin position="109"/>
        <end position="129"/>
    </location>
</feature>
<feature type="transmembrane region" description="Helical" evidence="1">
    <location>
        <begin position="231"/>
        <end position="252"/>
    </location>
</feature>
<dbReference type="AlphaFoldDB" id="A0A8J3R1B4"/>
<feature type="transmembrane region" description="Helical" evidence="1">
    <location>
        <begin position="305"/>
        <end position="323"/>
    </location>
</feature>
<evidence type="ECO:0008006" key="4">
    <source>
        <dbReference type="Google" id="ProtNLM"/>
    </source>
</evidence>
<proteinExistence type="predicted"/>
<protein>
    <recommendedName>
        <fullName evidence="4">Low temperature requirement protein LtrA</fullName>
    </recommendedName>
</protein>
<dbReference type="PANTHER" id="PTHR36840:SF1">
    <property type="entry name" value="BLL5714 PROTEIN"/>
    <property type="match status" value="1"/>
</dbReference>
<evidence type="ECO:0000313" key="3">
    <source>
        <dbReference type="Proteomes" id="UP000642748"/>
    </source>
</evidence>
<gene>
    <name evidence="2" type="ORF">Raf01_65680</name>
</gene>
<keyword evidence="1" id="KW-1133">Transmembrane helix</keyword>
<dbReference type="PANTHER" id="PTHR36840">
    <property type="entry name" value="BLL5714 PROTEIN"/>
    <property type="match status" value="1"/>
</dbReference>
<keyword evidence="1" id="KW-0812">Transmembrane</keyword>
<dbReference type="InterPro" id="IPR010640">
    <property type="entry name" value="Low_temperature_requirement_A"/>
</dbReference>